<evidence type="ECO:0000313" key="1">
    <source>
        <dbReference type="EMBL" id="CDW45213.1"/>
    </source>
</evidence>
<dbReference type="EMBL" id="HACA01027852">
    <property type="protein sequence ID" value="CDW45213.1"/>
    <property type="molecule type" value="Transcribed_RNA"/>
</dbReference>
<reference evidence="1" key="1">
    <citation type="submission" date="2014-05" db="EMBL/GenBank/DDBJ databases">
        <authorList>
            <person name="Chronopoulou M."/>
        </authorList>
    </citation>
    <scope>NUCLEOTIDE SEQUENCE</scope>
    <source>
        <tissue evidence="1">Whole organism</tissue>
    </source>
</reference>
<dbReference type="AlphaFoldDB" id="A0A0K2V3T8"/>
<accession>A0A0K2V3T8</accession>
<name>A0A0K2V3T8_LEPSM</name>
<protein>
    <submittedName>
        <fullName evidence="1">Uncharacterized protein</fullName>
    </submittedName>
</protein>
<feature type="non-terminal residue" evidence="1">
    <location>
        <position position="1"/>
    </location>
</feature>
<sequence>VPLLRSIRGREERDSKSIRKLKDDIGGGHILQKLVVPYIICDLLWPHPSVDRSTQSPSPPLLQ</sequence>
<proteinExistence type="predicted"/>
<organism evidence="1">
    <name type="scientific">Lepeophtheirus salmonis</name>
    <name type="common">Salmon louse</name>
    <name type="synonym">Caligus salmonis</name>
    <dbReference type="NCBI Taxonomy" id="72036"/>
    <lineage>
        <taxon>Eukaryota</taxon>
        <taxon>Metazoa</taxon>
        <taxon>Ecdysozoa</taxon>
        <taxon>Arthropoda</taxon>
        <taxon>Crustacea</taxon>
        <taxon>Multicrustacea</taxon>
        <taxon>Hexanauplia</taxon>
        <taxon>Copepoda</taxon>
        <taxon>Siphonostomatoida</taxon>
        <taxon>Caligidae</taxon>
        <taxon>Lepeophtheirus</taxon>
    </lineage>
</organism>